<proteinExistence type="predicted"/>
<comment type="caution">
    <text evidence="1">The sequence shown here is derived from an EMBL/GenBank/DDBJ whole genome shotgun (WGS) entry which is preliminary data.</text>
</comment>
<protein>
    <submittedName>
        <fullName evidence="1">DUF2093 domain-containing protein</fullName>
    </submittedName>
</protein>
<dbReference type="EMBL" id="QFQD01000001">
    <property type="protein sequence ID" value="PZQ86040.1"/>
    <property type="molecule type" value="Genomic_DNA"/>
</dbReference>
<dbReference type="AlphaFoldDB" id="A0A2W5TIT8"/>
<gene>
    <name evidence="1" type="ORF">DI549_00385</name>
</gene>
<dbReference type="Proteomes" id="UP000248887">
    <property type="component" value="Unassembled WGS sequence"/>
</dbReference>
<reference evidence="1 2" key="1">
    <citation type="submission" date="2017-08" db="EMBL/GenBank/DDBJ databases">
        <title>Infants hospitalized years apart are colonized by the same room-sourced microbial strains.</title>
        <authorList>
            <person name="Brooks B."/>
            <person name="Olm M.R."/>
            <person name="Firek B.A."/>
            <person name="Baker R."/>
            <person name="Thomas B.C."/>
            <person name="Morowitz M.J."/>
            <person name="Banfield J.F."/>
        </authorList>
    </citation>
    <scope>NUCLEOTIDE SEQUENCE [LARGE SCALE GENOMIC DNA]</scope>
    <source>
        <strain evidence="1">S2_005_001_R2_27</strain>
    </source>
</reference>
<evidence type="ECO:0000313" key="2">
    <source>
        <dbReference type="Proteomes" id="UP000248887"/>
    </source>
</evidence>
<dbReference type="Pfam" id="PF09866">
    <property type="entry name" value="DUF2093"/>
    <property type="match status" value="1"/>
</dbReference>
<dbReference type="InterPro" id="IPR018661">
    <property type="entry name" value="DUF2093"/>
</dbReference>
<sequence length="74" mass="8371">MNRFERFSASGEAEVRYLDGDFRVVRPGTFVRCAVTGQAIPLDELRYWSVDLQEAYATPEAVLARLHPDRVKAG</sequence>
<evidence type="ECO:0000313" key="1">
    <source>
        <dbReference type="EMBL" id="PZQ86040.1"/>
    </source>
</evidence>
<accession>A0A2W5TIT8</accession>
<organism evidence="1 2">
    <name type="scientific">Ancylobacter novellus</name>
    <name type="common">Thiobacillus novellus</name>
    <dbReference type="NCBI Taxonomy" id="921"/>
    <lineage>
        <taxon>Bacteria</taxon>
        <taxon>Pseudomonadati</taxon>
        <taxon>Pseudomonadota</taxon>
        <taxon>Alphaproteobacteria</taxon>
        <taxon>Hyphomicrobiales</taxon>
        <taxon>Xanthobacteraceae</taxon>
        <taxon>Ancylobacter</taxon>
    </lineage>
</organism>
<name>A0A2W5TIT8_ANCNO</name>